<dbReference type="GeneID" id="93520388"/>
<evidence type="ECO:0008006" key="3">
    <source>
        <dbReference type="Google" id="ProtNLM"/>
    </source>
</evidence>
<reference evidence="1 2" key="1">
    <citation type="journal article" date="2012" name="J. Bacteriol.">
        <title>Complete Genome Sequence of Providencia stuartii Clinical Isolate MRSN 2154.</title>
        <authorList>
            <person name="Clifford R.J."/>
            <person name="Hang J."/>
            <person name="Riley M.C."/>
            <person name="Onmus-Leone F."/>
            <person name="Kuschner R.A."/>
            <person name="Lesho E.P."/>
            <person name="Waterman P.E."/>
        </authorList>
    </citation>
    <scope>NUCLEOTIDE SEQUENCE [LARGE SCALE GENOMIC DNA]</scope>
    <source>
        <strain evidence="1 2">MRSN 2154</strain>
    </source>
</reference>
<dbReference type="KEGG" id="psi:S70_16960"/>
<dbReference type="Proteomes" id="UP000005012">
    <property type="component" value="Chromosome"/>
</dbReference>
<dbReference type="EMBL" id="CP003488">
    <property type="protein sequence ID" value="AFH95204.1"/>
    <property type="molecule type" value="Genomic_DNA"/>
</dbReference>
<proteinExistence type="predicted"/>
<sequence>MARSGWRTPPNLFSQIVTSDVGQEMKQTAGAILQAVVLGSPVDKGAFRGNHRVSEMIPDYQFDEKKQDKSGNETLSVGLATIRKSRPFTVLYIQNNLPYSVALEQGHSGQAPKGVYSVAFETALLNRR</sequence>
<dbReference type="AlphaFoldDB" id="A0A140NN45"/>
<protein>
    <recommendedName>
        <fullName evidence="3">HK97 gp10 family phage protein</fullName>
    </recommendedName>
</protein>
<evidence type="ECO:0000313" key="1">
    <source>
        <dbReference type="EMBL" id="AFH95204.1"/>
    </source>
</evidence>
<dbReference type="OrthoDB" id="6650149at2"/>
<evidence type="ECO:0000313" key="2">
    <source>
        <dbReference type="Proteomes" id="UP000005012"/>
    </source>
</evidence>
<gene>
    <name evidence="1" type="ordered locus">S70_16960</name>
</gene>
<name>A0A140NN45_PROSM</name>
<dbReference type="RefSeq" id="WP_004916411.1">
    <property type="nucleotide sequence ID" value="NC_017731.1"/>
</dbReference>
<organism evidence="1 2">
    <name type="scientific">Providencia stuartii (strain MRSN 2154)</name>
    <dbReference type="NCBI Taxonomy" id="1157951"/>
    <lineage>
        <taxon>Bacteria</taxon>
        <taxon>Pseudomonadati</taxon>
        <taxon>Pseudomonadota</taxon>
        <taxon>Gammaproteobacteria</taxon>
        <taxon>Enterobacterales</taxon>
        <taxon>Morganellaceae</taxon>
        <taxon>Providencia</taxon>
    </lineage>
</organism>
<accession>A0A140NN45</accession>
<reference evidence="2" key="2">
    <citation type="submission" date="2012-04" db="EMBL/GenBank/DDBJ databases">
        <title>Complete genome sequence of Providencia stuartii clinical isolate MRSN 2154.</title>
        <authorList>
            <person name="Clifford R.J."/>
            <person name="Hang J."/>
            <person name="Riley M.C."/>
            <person name="Onmus-Leone F."/>
            <person name="Kuschner R.A."/>
            <person name="Lesho E.P."/>
            <person name="Waterman P.E."/>
        </authorList>
    </citation>
    <scope>NUCLEOTIDE SEQUENCE [LARGE SCALE GENOMIC DNA]</scope>
    <source>
        <strain evidence="2">MRSN 2154</strain>
    </source>
</reference>
<dbReference type="HOGENOM" id="CLU_110248_0_0_6"/>